<feature type="transmembrane region" description="Helical" evidence="11">
    <location>
        <begin position="343"/>
        <end position="367"/>
    </location>
</feature>
<dbReference type="CDD" id="cd00038">
    <property type="entry name" value="CAP_ED"/>
    <property type="match status" value="1"/>
</dbReference>
<dbReference type="PANTHER" id="PTHR10110:SF86">
    <property type="entry name" value="SODIUM_HYDROGEN EXCHANGER 7"/>
    <property type="match status" value="1"/>
</dbReference>
<keyword evidence="12" id="KW-0732">Signal</keyword>
<dbReference type="InterPro" id="IPR014710">
    <property type="entry name" value="RmlC-like_jellyroll"/>
</dbReference>
<evidence type="ECO:0000256" key="7">
    <source>
        <dbReference type="ARBA" id="ARBA00023065"/>
    </source>
</evidence>
<dbReference type="GO" id="GO:0005216">
    <property type="term" value="F:monoatomic ion channel activity"/>
    <property type="evidence" value="ECO:0007669"/>
    <property type="project" value="InterPro"/>
</dbReference>
<dbReference type="GO" id="GO:0051453">
    <property type="term" value="P:regulation of intracellular pH"/>
    <property type="evidence" value="ECO:0007669"/>
    <property type="project" value="TreeGrafter"/>
</dbReference>
<comment type="subcellular location">
    <subcellularLocation>
        <location evidence="1">Cell membrane</location>
        <topology evidence="1">Multi-pass membrane protein</topology>
    </subcellularLocation>
</comment>
<dbReference type="PROSITE" id="PS50042">
    <property type="entry name" value="CNMP_BINDING_3"/>
    <property type="match status" value="1"/>
</dbReference>
<accession>A0AA38I319</accession>
<feature type="signal peptide" evidence="12">
    <location>
        <begin position="1"/>
        <end position="20"/>
    </location>
</feature>
<evidence type="ECO:0000256" key="10">
    <source>
        <dbReference type="SAM" id="MobiDB-lite"/>
    </source>
</evidence>
<evidence type="ECO:0000313" key="15">
    <source>
        <dbReference type="Proteomes" id="UP001168821"/>
    </source>
</evidence>
<dbReference type="AlphaFoldDB" id="A0AA38I319"/>
<feature type="transmembrane region" description="Helical" evidence="11">
    <location>
        <begin position="61"/>
        <end position="79"/>
    </location>
</feature>
<reference evidence="14" key="1">
    <citation type="journal article" date="2023" name="G3 (Bethesda)">
        <title>Whole genome assemblies of Zophobas morio and Tenebrio molitor.</title>
        <authorList>
            <person name="Kaur S."/>
            <person name="Stinson S.A."/>
            <person name="diCenzo G.C."/>
        </authorList>
    </citation>
    <scope>NUCLEOTIDE SEQUENCE</scope>
    <source>
        <strain evidence="14">QUZm001</strain>
    </source>
</reference>
<evidence type="ECO:0000256" key="4">
    <source>
        <dbReference type="ARBA" id="ARBA00022692"/>
    </source>
</evidence>
<dbReference type="GO" id="GO:0098719">
    <property type="term" value="P:sodium ion import across plasma membrane"/>
    <property type="evidence" value="ECO:0007669"/>
    <property type="project" value="TreeGrafter"/>
</dbReference>
<dbReference type="Pfam" id="PF00027">
    <property type="entry name" value="cNMP_binding"/>
    <property type="match status" value="1"/>
</dbReference>
<evidence type="ECO:0000256" key="11">
    <source>
        <dbReference type="SAM" id="Phobius"/>
    </source>
</evidence>
<organism evidence="14 15">
    <name type="scientific">Zophobas morio</name>
    <dbReference type="NCBI Taxonomy" id="2755281"/>
    <lineage>
        <taxon>Eukaryota</taxon>
        <taxon>Metazoa</taxon>
        <taxon>Ecdysozoa</taxon>
        <taxon>Arthropoda</taxon>
        <taxon>Hexapoda</taxon>
        <taxon>Insecta</taxon>
        <taxon>Pterygota</taxon>
        <taxon>Neoptera</taxon>
        <taxon>Endopterygota</taxon>
        <taxon>Coleoptera</taxon>
        <taxon>Polyphaga</taxon>
        <taxon>Cucujiformia</taxon>
        <taxon>Tenebrionidae</taxon>
        <taxon>Zophobas</taxon>
    </lineage>
</organism>
<feature type="transmembrane region" description="Helical" evidence="11">
    <location>
        <begin position="189"/>
        <end position="208"/>
    </location>
</feature>
<feature type="compositionally biased region" description="Low complexity" evidence="10">
    <location>
        <begin position="1223"/>
        <end position="1238"/>
    </location>
</feature>
<dbReference type="GO" id="GO:0015386">
    <property type="term" value="F:potassium:proton antiporter activity"/>
    <property type="evidence" value="ECO:0007669"/>
    <property type="project" value="TreeGrafter"/>
</dbReference>
<sequence>MHEFRIVLILVVAGFVTTHAAEGETEYSSTIPKYVNLLFLSTTVLVASLIRIIVLKFNIPIPFAAFAILFGLLWGTIAYHNQFARRVSAVVYMDPDDILYVYTPTLIFYIAFSVDTGIMEKILPQILVIGFPVTLITGVTYGYLMRLIINMDWTIRGGILFGILCSPVYPMAIIDLLKKHPQTKQSSVLLGAEGLFGLIMADIAYTIIVGNQGEFVVYWYQFFSITLRFLLIGILFGYVIGLFGRYLFRTMYTNRLSVFIISFALPFVTYSISNQYFSCRGSVSVAVLGFMMSTERTALSREIDAFLNDFWTMTSFILEIIFTVTCSVHMAMNVASYFSWSSYILVVVSYILYYMVRFVCFLLFSPLTSRLGYGIDLKSLMICVWCGIKCPFSVILTQVFMKYDLQVYRNRERYFYIMGIYILSIFVNGTFTRTLMDFFNLRKISLARQINMNNCIKHIFTKRERTIAILKMDRFLVDTDWPLVITATNVKHPYHIDLSEDEDAFAFRSEYTTCPDCHKDIQQEPSPRELKEMTREANLRVLKAKKMSYSRQFENGMMSGEAIRILTQAVDLAADSEKGIIELEGLVKRFTTQGPFTKRIRSRVQDLNKNKKASVRQPRKYLRRVCHNIVVNKTWEKAMCYVIMCDVIMLAVGLIYVEGFLRGQWQTETDLFRLVIGFFFTAIYILEFVMKILAYSWVYIWRHGIRTYFKSFWNILDFIVIIVYIIHLWYSLQVIQIVSLSPQQEQIRFIISLALWLRAIRLLRLFEIFYPTLIKYLDSHFDSKVAFTYELGKSYTIGETEVLDLLPYMIDNKNIRDGIKEKIEADRVVITKLLGIVQKEKPWVAITVKTKQAIRTILKSMVEANNQLKISGWVDDYEQEKLEIEMTHLYKKVNALQTVQPSAPKVIFREVTWMTGEEEVIDFLFENVTVKTFEPGDVAFGEGTVADGIYIVVTGLFLIKYVPQKSTIDSLHEYGILPIVDYLSSTKYEEASLDYIVSGNCIGELSTLTRRAYNCTITADTHSQVYVLSYNVLTRAMELSPDLVAGLECRIWKEVSIRIAVPLLLSVPTYQNYSQDEIKYTLERAFVPNLADYKIFTVTEMIQDIILIEGVVADFNTRDFFIAPCCIPRRVQKLILPTSSLMNIPIYLETKLLIVPEKDLDEYDVMATAEETGEMVAMGSATKCLHHMIQERAKQRKRMKLMQTPAKKTTQQKKSGFEEMPAEETSTLHSTSTLPESSITQMFGKDKKNTSSDRRSSETKL</sequence>
<evidence type="ECO:0000256" key="2">
    <source>
        <dbReference type="ARBA" id="ARBA00022448"/>
    </source>
</evidence>
<protein>
    <recommendedName>
        <fullName evidence="13">Cyclic nucleotide-binding domain-containing protein</fullName>
    </recommendedName>
</protein>
<feature type="domain" description="Cyclic nucleotide-binding" evidence="13">
    <location>
        <begin position="924"/>
        <end position="1037"/>
    </location>
</feature>
<comment type="caution">
    <text evidence="14">The sequence shown here is derived from an EMBL/GenBank/DDBJ whole genome shotgun (WGS) entry which is preliminary data.</text>
</comment>
<feature type="transmembrane region" description="Helical" evidence="11">
    <location>
        <begin position="677"/>
        <end position="700"/>
    </location>
</feature>
<keyword evidence="15" id="KW-1185">Reference proteome</keyword>
<dbReference type="GO" id="GO:0015385">
    <property type="term" value="F:sodium:proton antiporter activity"/>
    <property type="evidence" value="ECO:0007669"/>
    <property type="project" value="InterPro"/>
</dbReference>
<dbReference type="EMBL" id="JALNTZ010000006">
    <property type="protein sequence ID" value="KAJ3648565.1"/>
    <property type="molecule type" value="Genomic_DNA"/>
</dbReference>
<feature type="region of interest" description="Disordered" evidence="10">
    <location>
        <begin position="1196"/>
        <end position="1261"/>
    </location>
</feature>
<evidence type="ECO:0000259" key="13">
    <source>
        <dbReference type="PROSITE" id="PS50042"/>
    </source>
</evidence>
<dbReference type="GO" id="GO:0005886">
    <property type="term" value="C:plasma membrane"/>
    <property type="evidence" value="ECO:0007669"/>
    <property type="project" value="UniProtKB-SubCell"/>
</dbReference>
<feature type="transmembrane region" description="Helical" evidence="11">
    <location>
        <begin position="311"/>
        <end position="331"/>
    </location>
</feature>
<keyword evidence="7" id="KW-0406">Ion transport</keyword>
<feature type="transmembrane region" description="Helical" evidence="11">
    <location>
        <begin position="256"/>
        <end position="277"/>
    </location>
</feature>
<dbReference type="Pfam" id="PF00999">
    <property type="entry name" value="Na_H_Exchanger"/>
    <property type="match status" value="1"/>
</dbReference>
<keyword evidence="8 11" id="KW-0472">Membrane</keyword>
<feature type="transmembrane region" description="Helical" evidence="11">
    <location>
        <begin position="379"/>
        <end position="401"/>
    </location>
</feature>
<evidence type="ECO:0000256" key="12">
    <source>
        <dbReference type="SAM" id="SignalP"/>
    </source>
</evidence>
<evidence type="ECO:0000256" key="1">
    <source>
        <dbReference type="ARBA" id="ARBA00004651"/>
    </source>
</evidence>
<evidence type="ECO:0000313" key="14">
    <source>
        <dbReference type="EMBL" id="KAJ3648565.1"/>
    </source>
</evidence>
<dbReference type="PANTHER" id="PTHR10110">
    <property type="entry name" value="SODIUM/HYDROGEN EXCHANGER"/>
    <property type="match status" value="1"/>
</dbReference>
<feature type="transmembrane region" description="Helical" evidence="11">
    <location>
        <begin position="126"/>
        <end position="149"/>
    </location>
</feature>
<proteinExistence type="predicted"/>
<dbReference type="InterPro" id="IPR000595">
    <property type="entry name" value="cNMP-bd_dom"/>
</dbReference>
<dbReference type="InterPro" id="IPR018422">
    <property type="entry name" value="Cation/H_exchanger_CPA1"/>
</dbReference>
<dbReference type="SUPFAM" id="SSF51206">
    <property type="entry name" value="cAMP-binding domain-like"/>
    <property type="match status" value="1"/>
</dbReference>
<evidence type="ECO:0000256" key="8">
    <source>
        <dbReference type="ARBA" id="ARBA00023136"/>
    </source>
</evidence>
<dbReference type="InterPro" id="IPR005821">
    <property type="entry name" value="Ion_trans_dom"/>
</dbReference>
<dbReference type="Proteomes" id="UP001168821">
    <property type="component" value="Unassembled WGS sequence"/>
</dbReference>
<evidence type="ECO:0000256" key="3">
    <source>
        <dbReference type="ARBA" id="ARBA00022475"/>
    </source>
</evidence>
<keyword evidence="3" id="KW-1003">Cell membrane</keyword>
<keyword evidence="2" id="KW-0813">Transport</keyword>
<feature type="transmembrane region" description="Helical" evidence="11">
    <location>
        <begin position="36"/>
        <end position="54"/>
    </location>
</feature>
<gene>
    <name evidence="14" type="ORF">Zmor_020360</name>
</gene>
<feature type="chain" id="PRO_5041262021" description="Cyclic nucleotide-binding domain-containing protein" evidence="12">
    <location>
        <begin position="21"/>
        <end position="1261"/>
    </location>
</feature>
<evidence type="ECO:0000256" key="6">
    <source>
        <dbReference type="ARBA" id="ARBA00023053"/>
    </source>
</evidence>
<dbReference type="InterPro" id="IPR018490">
    <property type="entry name" value="cNMP-bd_dom_sf"/>
</dbReference>
<keyword evidence="6" id="KW-0915">Sodium</keyword>
<dbReference type="Gene3D" id="2.60.120.10">
    <property type="entry name" value="Jelly Rolls"/>
    <property type="match status" value="1"/>
</dbReference>
<keyword evidence="5 11" id="KW-1133">Transmembrane helix</keyword>
<dbReference type="InterPro" id="IPR027359">
    <property type="entry name" value="Volt_channel_dom_sf"/>
</dbReference>
<feature type="transmembrane region" description="Helical" evidence="11">
    <location>
        <begin position="155"/>
        <end position="177"/>
    </location>
</feature>
<dbReference type="SUPFAM" id="SSF81324">
    <property type="entry name" value="Voltage-gated potassium channels"/>
    <property type="match status" value="1"/>
</dbReference>
<keyword evidence="4 11" id="KW-0812">Transmembrane</keyword>
<feature type="transmembrane region" description="Helical" evidence="11">
    <location>
        <begin position="712"/>
        <end position="732"/>
    </location>
</feature>
<feature type="transmembrane region" description="Helical" evidence="11">
    <location>
        <begin position="413"/>
        <end position="436"/>
    </location>
</feature>
<feature type="compositionally biased region" description="Basic and acidic residues" evidence="10">
    <location>
        <begin position="1244"/>
        <end position="1261"/>
    </location>
</feature>
<feature type="transmembrane region" description="Helical" evidence="11">
    <location>
        <begin position="220"/>
        <end position="244"/>
    </location>
</feature>
<evidence type="ECO:0000256" key="9">
    <source>
        <dbReference type="ARBA" id="ARBA00023201"/>
    </source>
</evidence>
<dbReference type="Gene3D" id="1.20.120.350">
    <property type="entry name" value="Voltage-gated potassium channels. Chain C"/>
    <property type="match status" value="1"/>
</dbReference>
<dbReference type="Pfam" id="PF00520">
    <property type="entry name" value="Ion_trans"/>
    <property type="match status" value="1"/>
</dbReference>
<evidence type="ECO:0000256" key="5">
    <source>
        <dbReference type="ARBA" id="ARBA00022989"/>
    </source>
</evidence>
<dbReference type="InterPro" id="IPR006153">
    <property type="entry name" value="Cation/H_exchanger_TM"/>
</dbReference>
<feature type="transmembrane region" description="Helical" evidence="11">
    <location>
        <begin position="99"/>
        <end position="119"/>
    </location>
</feature>
<feature type="transmembrane region" description="Helical" evidence="11">
    <location>
        <begin position="638"/>
        <end position="657"/>
    </location>
</feature>
<name>A0AA38I319_9CUCU</name>
<keyword evidence="9" id="KW-0739">Sodium transport</keyword>